<reference evidence="1 2" key="1">
    <citation type="submission" date="2020-06" db="EMBL/GenBank/DDBJ databases">
        <title>Methanolobus halotolerans sp. nov., isolated from a saline lake Tus in Siberia.</title>
        <authorList>
            <person name="Shen Y."/>
            <person name="Chen S.-C."/>
            <person name="Lai M.-C."/>
            <person name="Huang H.-H."/>
            <person name="Chiu H.-H."/>
            <person name="Tang S.-L."/>
            <person name="Rogozin D.Y."/>
            <person name="Degermendzhy A.G."/>
        </authorList>
    </citation>
    <scope>NUCLEOTIDE SEQUENCE [LARGE SCALE GENOMIC DNA]</scope>
    <source>
        <strain evidence="1 2">DSM 21339</strain>
    </source>
</reference>
<dbReference type="PANTHER" id="PTHR41291">
    <property type="entry name" value="DNA ALKYLATION REPAIR PROTEIN"/>
    <property type="match status" value="1"/>
</dbReference>
<dbReference type="KEGG" id="mzi:HWN40_02305"/>
<evidence type="ECO:0000313" key="1">
    <source>
        <dbReference type="EMBL" id="QLC49181.1"/>
    </source>
</evidence>
<protein>
    <submittedName>
        <fullName evidence="1">DNA alkylation repair protein</fullName>
    </submittedName>
</protein>
<proteinExistence type="predicted"/>
<dbReference type="Pfam" id="PF08713">
    <property type="entry name" value="DNA_alkylation"/>
    <property type="match status" value="1"/>
</dbReference>
<dbReference type="InterPro" id="IPR016024">
    <property type="entry name" value="ARM-type_fold"/>
</dbReference>
<dbReference type="AlphaFoldDB" id="A0A7D5I3T5"/>
<dbReference type="EMBL" id="CP058215">
    <property type="protein sequence ID" value="QLC49181.1"/>
    <property type="molecule type" value="Genomic_DNA"/>
</dbReference>
<dbReference type="CDD" id="cd06561">
    <property type="entry name" value="AlkD_like"/>
    <property type="match status" value="1"/>
</dbReference>
<dbReference type="Gene3D" id="1.25.10.90">
    <property type="match status" value="1"/>
</dbReference>
<dbReference type="Proteomes" id="UP000509594">
    <property type="component" value="Chromosome"/>
</dbReference>
<evidence type="ECO:0000313" key="2">
    <source>
        <dbReference type="Proteomes" id="UP000509594"/>
    </source>
</evidence>
<sequence length="243" mass="27883">MDATGEKYHKIIERLESLSDPGAIEGMAGFGITPGKAFGVSIPELRRLAKESGRDYDLALLLWENNYRETRILASMICPPDMVTERQMEEWVREFDYWEICDQCCMNLFGKTPFAYEKAKEWSSREEEFVKRAGFVLMARLAVSDKKAGDDVFEQFFPFIVRESCDARNYVKKAVNWALRQIGKRNLYLNSKSLEAANELLSIDCKAAGWIARDAIRELTNEKTIKIIEKKARSKKINPGSKT</sequence>
<keyword evidence="2" id="KW-1185">Reference proteome</keyword>
<dbReference type="GeneID" id="55820470"/>
<dbReference type="RefSeq" id="WP_176964244.1">
    <property type="nucleotide sequence ID" value="NZ_CP058215.1"/>
</dbReference>
<dbReference type="OrthoDB" id="53307at2157"/>
<dbReference type="SUPFAM" id="SSF48371">
    <property type="entry name" value="ARM repeat"/>
    <property type="match status" value="1"/>
</dbReference>
<dbReference type="PANTHER" id="PTHR41291:SF1">
    <property type="entry name" value="DNA ALKYLATION REPAIR PROTEIN"/>
    <property type="match status" value="1"/>
</dbReference>
<dbReference type="InterPro" id="IPR014825">
    <property type="entry name" value="DNA_alkylation"/>
</dbReference>
<organism evidence="1 2">
    <name type="scientific">Methanolobus zinderi</name>
    <dbReference type="NCBI Taxonomy" id="536044"/>
    <lineage>
        <taxon>Archaea</taxon>
        <taxon>Methanobacteriati</taxon>
        <taxon>Methanobacteriota</taxon>
        <taxon>Stenosarchaea group</taxon>
        <taxon>Methanomicrobia</taxon>
        <taxon>Methanosarcinales</taxon>
        <taxon>Methanosarcinaceae</taxon>
        <taxon>Methanolobus</taxon>
    </lineage>
</organism>
<accession>A0A7D5I3T5</accession>
<gene>
    <name evidence="1" type="ORF">HWN40_02305</name>
</gene>
<name>A0A7D5I3T5_9EURY</name>